<dbReference type="AlphaFoldDB" id="X1STH0"/>
<dbReference type="PROSITE" id="PS50005">
    <property type="entry name" value="TPR"/>
    <property type="match status" value="2"/>
</dbReference>
<dbReference type="Pfam" id="PF13181">
    <property type="entry name" value="TPR_8"/>
    <property type="match status" value="1"/>
</dbReference>
<evidence type="ECO:0000256" key="2">
    <source>
        <dbReference type="ARBA" id="ARBA00022803"/>
    </source>
</evidence>
<reference evidence="3" key="1">
    <citation type="journal article" date="2014" name="Front. Microbiol.">
        <title>High frequency of phylogenetically diverse reductive dehalogenase-homologous genes in deep subseafloor sedimentary metagenomes.</title>
        <authorList>
            <person name="Kawai M."/>
            <person name="Futagami T."/>
            <person name="Toyoda A."/>
            <person name="Takaki Y."/>
            <person name="Nishi S."/>
            <person name="Hori S."/>
            <person name="Arai W."/>
            <person name="Tsubouchi T."/>
            <person name="Morono Y."/>
            <person name="Uchiyama I."/>
            <person name="Ito T."/>
            <person name="Fujiyama A."/>
            <person name="Inagaki F."/>
            <person name="Takami H."/>
        </authorList>
    </citation>
    <scope>NUCLEOTIDE SEQUENCE</scope>
    <source>
        <strain evidence="3">Expedition CK06-06</strain>
    </source>
</reference>
<feature type="non-terminal residue" evidence="3">
    <location>
        <position position="1"/>
    </location>
</feature>
<dbReference type="InterPro" id="IPR011990">
    <property type="entry name" value="TPR-like_helical_dom_sf"/>
</dbReference>
<dbReference type="PANTHER" id="PTHR45586:SF1">
    <property type="entry name" value="LIPOPOLYSACCHARIDE ASSEMBLY PROTEIN B"/>
    <property type="match status" value="1"/>
</dbReference>
<proteinExistence type="predicted"/>
<keyword evidence="1" id="KW-0677">Repeat</keyword>
<protein>
    <submittedName>
        <fullName evidence="3">Uncharacterized protein</fullName>
    </submittedName>
</protein>
<feature type="non-terminal residue" evidence="3">
    <location>
        <position position="433"/>
    </location>
</feature>
<dbReference type="EMBL" id="BARW01006913">
    <property type="protein sequence ID" value="GAI82426.1"/>
    <property type="molecule type" value="Genomic_DNA"/>
</dbReference>
<name>X1STH0_9ZZZZ</name>
<dbReference type="InterPro" id="IPR019734">
    <property type="entry name" value="TPR_rpt"/>
</dbReference>
<dbReference type="Gene3D" id="1.25.40.10">
    <property type="entry name" value="Tetratricopeptide repeat domain"/>
    <property type="match status" value="1"/>
</dbReference>
<gene>
    <name evidence="3" type="ORF">S12H4_14501</name>
</gene>
<sequence length="433" mass="50087">FIKSLIISLIIDSLKEGIYKLKNNHAIKRTIAKIDKKYKDIENLPQTLEKWLSDKNVQNKLEEFIKGSRDINIEDLAITLVKDSEFYFGDESPEKSIEIIKSFFSILNDEYLKSKEGITIISHRQEILAKEFRDEEKTTQRMIKDSHVETMKAFSGLSSQFSLDDYKDKVQSLYTKRIDDAREILKAGKIKTAKDLFEKFLSDLSKEQDVPKELFFRTWTNLGCCELELGQIKEATVHFELAHNILPENDKGIANMVTAMQLRKDYSAGLEYVNELLKKKPQYIHGICVKASLLTEMGKFDEAIDLFKDKDGNFNNTILNDAQGCYTLGFVFYERKDYKNAQKFLKKAINLDSSNPGFFLLLGLSICFPLLQKRTLHWLIPEQEITKLKNAEQFLSQAYEILQEQENDEKLENVLINRSSVRIALNNLDDAIN</sequence>
<dbReference type="SUPFAM" id="SSF48452">
    <property type="entry name" value="TPR-like"/>
    <property type="match status" value="1"/>
</dbReference>
<dbReference type="SMART" id="SM00028">
    <property type="entry name" value="TPR"/>
    <property type="match status" value="2"/>
</dbReference>
<keyword evidence="2" id="KW-0802">TPR repeat</keyword>
<accession>X1STH0</accession>
<evidence type="ECO:0000256" key="1">
    <source>
        <dbReference type="ARBA" id="ARBA00022737"/>
    </source>
</evidence>
<comment type="caution">
    <text evidence="3">The sequence shown here is derived from an EMBL/GenBank/DDBJ whole genome shotgun (WGS) entry which is preliminary data.</text>
</comment>
<evidence type="ECO:0000313" key="3">
    <source>
        <dbReference type="EMBL" id="GAI82426.1"/>
    </source>
</evidence>
<organism evidence="3">
    <name type="scientific">marine sediment metagenome</name>
    <dbReference type="NCBI Taxonomy" id="412755"/>
    <lineage>
        <taxon>unclassified sequences</taxon>
        <taxon>metagenomes</taxon>
        <taxon>ecological metagenomes</taxon>
    </lineage>
</organism>
<dbReference type="InterPro" id="IPR051012">
    <property type="entry name" value="CellSynth/LPSAsmb/PSIAsmb"/>
</dbReference>
<dbReference type="PANTHER" id="PTHR45586">
    <property type="entry name" value="TPR REPEAT-CONTAINING PROTEIN PA4667"/>
    <property type="match status" value="1"/>
</dbReference>